<sequence length="86" mass="9404">MAPKRLIGGENKESSDSASVSEPQPSTSGFTGITPGEKLQRRLFSWMVTGPPMTSLLPTLLPSSSTLPITSLHLWYVQIKIIKKLH</sequence>
<dbReference type="Proteomes" id="UP000324222">
    <property type="component" value="Unassembled WGS sequence"/>
</dbReference>
<feature type="region of interest" description="Disordered" evidence="1">
    <location>
        <begin position="1"/>
        <end position="35"/>
    </location>
</feature>
<feature type="compositionally biased region" description="Polar residues" evidence="1">
    <location>
        <begin position="16"/>
        <end position="31"/>
    </location>
</feature>
<protein>
    <submittedName>
        <fullName evidence="2">Uncharacterized protein</fullName>
    </submittedName>
</protein>
<organism evidence="2 3">
    <name type="scientific">Portunus trituberculatus</name>
    <name type="common">Swimming crab</name>
    <name type="synonym">Neptunus trituberculatus</name>
    <dbReference type="NCBI Taxonomy" id="210409"/>
    <lineage>
        <taxon>Eukaryota</taxon>
        <taxon>Metazoa</taxon>
        <taxon>Ecdysozoa</taxon>
        <taxon>Arthropoda</taxon>
        <taxon>Crustacea</taxon>
        <taxon>Multicrustacea</taxon>
        <taxon>Malacostraca</taxon>
        <taxon>Eumalacostraca</taxon>
        <taxon>Eucarida</taxon>
        <taxon>Decapoda</taxon>
        <taxon>Pleocyemata</taxon>
        <taxon>Brachyura</taxon>
        <taxon>Eubrachyura</taxon>
        <taxon>Portunoidea</taxon>
        <taxon>Portunidae</taxon>
        <taxon>Portuninae</taxon>
        <taxon>Portunus</taxon>
    </lineage>
</organism>
<evidence type="ECO:0000256" key="1">
    <source>
        <dbReference type="SAM" id="MobiDB-lite"/>
    </source>
</evidence>
<keyword evidence="3" id="KW-1185">Reference proteome</keyword>
<comment type="caution">
    <text evidence="2">The sequence shown here is derived from an EMBL/GenBank/DDBJ whole genome shotgun (WGS) entry which is preliminary data.</text>
</comment>
<gene>
    <name evidence="2" type="ORF">E2C01_099607</name>
</gene>
<proteinExistence type="predicted"/>
<evidence type="ECO:0000313" key="2">
    <source>
        <dbReference type="EMBL" id="MPD03947.1"/>
    </source>
</evidence>
<name>A0A5B7KBD7_PORTR</name>
<evidence type="ECO:0000313" key="3">
    <source>
        <dbReference type="Proteomes" id="UP000324222"/>
    </source>
</evidence>
<dbReference type="AlphaFoldDB" id="A0A5B7KBD7"/>
<dbReference type="EMBL" id="VSRR010138754">
    <property type="protein sequence ID" value="MPD03947.1"/>
    <property type="molecule type" value="Genomic_DNA"/>
</dbReference>
<reference evidence="2 3" key="1">
    <citation type="submission" date="2019-05" db="EMBL/GenBank/DDBJ databases">
        <title>Another draft genome of Portunus trituberculatus and its Hox gene families provides insights of decapod evolution.</title>
        <authorList>
            <person name="Jeong J.-H."/>
            <person name="Song I."/>
            <person name="Kim S."/>
            <person name="Choi T."/>
            <person name="Kim D."/>
            <person name="Ryu S."/>
            <person name="Kim W."/>
        </authorList>
    </citation>
    <scope>NUCLEOTIDE SEQUENCE [LARGE SCALE GENOMIC DNA]</scope>
    <source>
        <tissue evidence="2">Muscle</tissue>
    </source>
</reference>
<accession>A0A5B7KBD7</accession>